<gene>
    <name evidence="1" type="ordered locus">XNC1_2505</name>
</gene>
<evidence type="ECO:0000313" key="2">
    <source>
        <dbReference type="Proteomes" id="UP000008075"/>
    </source>
</evidence>
<dbReference type="EMBL" id="FN667742">
    <property type="protein sequence ID" value="CBJ90563.1"/>
    <property type="molecule type" value="Genomic_DNA"/>
</dbReference>
<dbReference type="Proteomes" id="UP000008075">
    <property type="component" value="Chromosome"/>
</dbReference>
<dbReference type="HOGENOM" id="CLU_2959892_0_0_6"/>
<accession>D3VHB8</accession>
<protein>
    <submittedName>
        <fullName evidence="1">Uncharacterized protein</fullName>
    </submittedName>
</protein>
<evidence type="ECO:0000313" key="1">
    <source>
        <dbReference type="EMBL" id="CBJ90563.1"/>
    </source>
</evidence>
<keyword evidence="2" id="KW-1185">Reference proteome</keyword>
<name>D3VHB8_XENNA</name>
<dbReference type="STRING" id="406817.XNC1_2505"/>
<dbReference type="RefSeq" id="WP_013184481.1">
    <property type="nucleotide sequence ID" value="NC_014228.1"/>
</dbReference>
<organism evidence="1 2">
    <name type="scientific">Xenorhabdus nematophila (strain ATCC 19061 / DSM 3370 / CCUG 14189 / LMG 1036 / NCIMB 9965 / AN6)</name>
    <dbReference type="NCBI Taxonomy" id="406817"/>
    <lineage>
        <taxon>Bacteria</taxon>
        <taxon>Pseudomonadati</taxon>
        <taxon>Pseudomonadota</taxon>
        <taxon>Gammaproteobacteria</taxon>
        <taxon>Enterobacterales</taxon>
        <taxon>Morganellaceae</taxon>
        <taxon>Xenorhabdus</taxon>
    </lineage>
</organism>
<dbReference type="GeneID" id="24902198"/>
<dbReference type="KEGG" id="xne:XNC1_2505"/>
<reference evidence="1 2" key="1">
    <citation type="journal article" date="2011" name="PLoS ONE">
        <title>The entomopathogenic bacterial endosymbionts xenorhabdus and photorhabdus: convergent lifestyles from divergent genomes.</title>
        <authorList>
            <person name="Chaston J.M."/>
            <person name="Suen G."/>
            <person name="Tucker S.L."/>
            <person name="Andersen A.W."/>
            <person name="Bhasin A."/>
            <person name="Bode E."/>
            <person name="Bode H.B."/>
            <person name="Brachmann A.O."/>
            <person name="Cowles C.E."/>
            <person name="Cowles K.N."/>
            <person name="Darby C."/>
            <person name="de Leon L."/>
            <person name="Drace K."/>
            <person name="Du Z."/>
            <person name="Givaudan A."/>
            <person name="Herbert Tran E.E."/>
            <person name="Jewell K.A."/>
            <person name="Knack J.J."/>
            <person name="Krasomil-Osterfeld K.C."/>
            <person name="Kukor R."/>
            <person name="Lanois A."/>
            <person name="Latreille P."/>
            <person name="Leimgruber N.K."/>
            <person name="Lipke C.M."/>
            <person name="Liu R."/>
            <person name="Lu X."/>
            <person name="Martens E.C."/>
            <person name="Marri P.R."/>
            <person name="Medigue C."/>
            <person name="Menard M.L."/>
            <person name="Miller N.M."/>
            <person name="Morales-Soto N."/>
            <person name="Norton S."/>
            <person name="Ogier J.C."/>
            <person name="Orchard S.S."/>
            <person name="Park D."/>
            <person name="Park Y."/>
            <person name="Qurollo B.A."/>
            <person name="Sugar D.R."/>
            <person name="Richards G.R."/>
            <person name="Rouy Z."/>
            <person name="Slominski B."/>
            <person name="Slominski K."/>
            <person name="Snyder H."/>
            <person name="Tjaden B.C."/>
            <person name="van der Hoeven R."/>
            <person name="Welch R.D."/>
            <person name="Wheeler C."/>
            <person name="Xiang B."/>
            <person name="Barbazuk B."/>
            <person name="Gaudriault S."/>
            <person name="Goodner B."/>
            <person name="Slater S.C."/>
            <person name="Forst S."/>
            <person name="Goldman B.S."/>
            <person name="Goodrich-Blair H."/>
        </authorList>
    </citation>
    <scope>NUCLEOTIDE SEQUENCE [LARGE SCALE GENOMIC DNA]</scope>
    <source>
        <strain evidence="2">ATCC 19061 / DSM 3370 / CCUG 14189 / LMG 1036 / NCIMB 9965 / AN6</strain>
    </source>
</reference>
<sequence>MSLDQAVLEKRNTLKTDRLDMSFGELMNMFEDGDLFITPEYQRAFSNFAVNPRPMRAGI</sequence>
<dbReference type="AlphaFoldDB" id="D3VHB8"/>
<proteinExistence type="predicted"/>